<evidence type="ECO:0000256" key="4">
    <source>
        <dbReference type="ARBA" id="ARBA00022741"/>
    </source>
</evidence>
<keyword evidence="7" id="KW-0206">Cytoskeleton</keyword>
<feature type="compositionally biased region" description="Basic and acidic residues" evidence="13">
    <location>
        <begin position="1"/>
        <end position="12"/>
    </location>
</feature>
<dbReference type="PANTHER" id="PTHR47970">
    <property type="entry name" value="KINESIN-LIKE PROTEIN KIF11"/>
    <property type="match status" value="1"/>
</dbReference>
<dbReference type="PROSITE" id="PS50067">
    <property type="entry name" value="KINESIN_MOTOR_2"/>
    <property type="match status" value="1"/>
</dbReference>
<dbReference type="OrthoDB" id="3176171at2759"/>
<dbReference type="GO" id="GO:0072686">
    <property type="term" value="C:mitotic spindle"/>
    <property type="evidence" value="ECO:0007669"/>
    <property type="project" value="TreeGrafter"/>
</dbReference>
<keyword evidence="12" id="KW-0175">Coiled coil</keyword>
<dbReference type="FunFam" id="3.40.850.10:FF:000019">
    <property type="entry name" value="Kinesin-like protein KIN-5D"/>
    <property type="match status" value="1"/>
</dbReference>
<evidence type="ECO:0000256" key="13">
    <source>
        <dbReference type="SAM" id="MobiDB-lite"/>
    </source>
</evidence>
<dbReference type="Gene3D" id="3.40.850.10">
    <property type="entry name" value="Kinesin motor domain"/>
    <property type="match status" value="1"/>
</dbReference>
<evidence type="ECO:0000259" key="14">
    <source>
        <dbReference type="PROSITE" id="PS50067"/>
    </source>
</evidence>
<comment type="subcellular location">
    <subcellularLocation>
        <location evidence="1">Cytoplasm</location>
        <location evidence="1">Cytoskeleton</location>
        <location evidence="1">Spindle</location>
    </subcellularLocation>
</comment>
<dbReference type="Proteomes" id="UP001055712">
    <property type="component" value="Unassembled WGS sequence"/>
</dbReference>
<comment type="similarity">
    <text evidence="8">Belongs to the TRAFAC class myosin-kinesin ATPase superfamily. Kinesin family. KIN-5/BimC subfamily.</text>
</comment>
<sequence>MTRPDTSLDTRRAARSTTPATSPRRQPLLNGTPRKGSRAPSATPNHATPGAARTPFRSRSGIPSLTALSERRRANTRGVTGIHSEPSSPRAAPACPGLADSLQSLPSTLDYLLPPGDDSTCGSDNVKVYVRVRPLDTRGESGDGGPAAKACLTCPPGGGRRTVLLADASRSEPYTATFDQVFGPEEGQQQVFEAVGAQLVENCMAGINSSLFVYGQTGAGKTHTITGEVERGPEDGAVCEDTGLTLRIFRQLFDRITEDEHDGVRFTVKCYNCEVYGEEVTDLLAPGASGLQIRDGDQHQGIYVEGLSEHVVVNADDVMQLIQRGSANRHTAATRMNERSSRSHSVFTAVVEAHEEQGESGVTHVQFAKMNLIDLAGSERVGKSGATGDRLTEAKGINKSLTTLGRVVSALTERQQHVPYRDSRLTFLLKESLGGNAKTSIVACVSPSEDSAQETHSTLVFAAGAKRIKNRAVVNENTVGDMKALQLENARLQRELAKREDVLAAELRQHLAAAQGEAAGAEQRAAVAEERQQQLEVALTENHVALQQRNAELAMVKKEAEDTKSTCQLLQKDREGLIDHNAALTERVDGLQGSLQRSKDALRQSQQELANAKEHTEAAITAQRAAEDSAHSHEREKERLADDVVRISAELAESKKAQAASDQANKALRREVDQLTSDLRRRQREVQDTQELAAEKEGRLRREIEELSESVASRSAQLQELEGKLASETVCTTKYRRMVGEIGKLIDWAHSTSPLPPTLGGRTSPAGYSSVMGFGSSRLFGGGGSGTVAVSPLGDATNMWGLPGSASRRASTSPSKQRQMAACRTLLALAALATLALSANAALPELANPGGPPFLSAYWKFEDAETGGLWSVGVHNNSTFGAAEYYEGIYASSGVYTSWECGPEPGSYFAIANATYWGPEGAEAYTWCEYGVVDLDKGIIMTSDSEEECSTAPDHYHTLTIISPISTNENTCGTPTTLPSAEGRRK</sequence>
<feature type="compositionally biased region" description="Low complexity" evidence="13">
    <location>
        <begin position="15"/>
        <end position="25"/>
    </location>
</feature>
<dbReference type="SUPFAM" id="SSF52540">
    <property type="entry name" value="P-loop containing nucleoside triphosphate hydrolases"/>
    <property type="match status" value="1"/>
</dbReference>
<reference evidence="15" key="1">
    <citation type="journal article" date="2019" name="Plant J.">
        <title>Chlorella vulgaris genome assembly and annotation reveals the molecular basis for metabolic acclimation to high light conditions.</title>
        <authorList>
            <person name="Cecchin M."/>
            <person name="Marcolungo L."/>
            <person name="Rossato M."/>
            <person name="Girolomoni L."/>
            <person name="Cosentino E."/>
            <person name="Cuine S."/>
            <person name="Li-Beisson Y."/>
            <person name="Delledonne M."/>
            <person name="Ballottari M."/>
        </authorList>
    </citation>
    <scope>NUCLEOTIDE SEQUENCE</scope>
    <source>
        <strain evidence="15">211/11P</strain>
    </source>
</reference>
<keyword evidence="3 11" id="KW-0493">Microtubule</keyword>
<feature type="region of interest" description="Disordered" evidence="13">
    <location>
        <begin position="1"/>
        <end position="99"/>
    </location>
</feature>
<dbReference type="GO" id="GO:0008017">
    <property type="term" value="F:microtubule binding"/>
    <property type="evidence" value="ECO:0007669"/>
    <property type="project" value="InterPro"/>
</dbReference>
<gene>
    <name evidence="15" type="ORF">D9Q98_009394</name>
</gene>
<evidence type="ECO:0000256" key="2">
    <source>
        <dbReference type="ARBA" id="ARBA00022490"/>
    </source>
</evidence>
<dbReference type="InterPro" id="IPR027417">
    <property type="entry name" value="P-loop_NTPase"/>
</dbReference>
<dbReference type="InterPro" id="IPR019821">
    <property type="entry name" value="Kinesin_motor_CS"/>
</dbReference>
<dbReference type="PROSITE" id="PS00411">
    <property type="entry name" value="KINESIN_MOTOR_1"/>
    <property type="match status" value="1"/>
</dbReference>
<feature type="coiled-coil region" evidence="12">
    <location>
        <begin position="475"/>
        <end position="538"/>
    </location>
</feature>
<dbReference type="InterPro" id="IPR001752">
    <property type="entry name" value="Kinesin_motor_dom"/>
</dbReference>
<comment type="function">
    <text evidence="9">Responsible for microtubule translocation. May be important for the organization of phragmoplast-specific arrays of microtubules. Plays an essential role in stabilizing the mitotic spindle. Required during mitotic cytokinesis.</text>
</comment>
<evidence type="ECO:0000256" key="6">
    <source>
        <dbReference type="ARBA" id="ARBA00023175"/>
    </source>
</evidence>
<name>A0A9D4YX04_CHLVU</name>
<keyword evidence="2" id="KW-0963">Cytoplasm</keyword>
<evidence type="ECO:0000256" key="8">
    <source>
        <dbReference type="ARBA" id="ARBA00034704"/>
    </source>
</evidence>
<feature type="compositionally biased region" description="Basic and acidic residues" evidence="13">
    <location>
        <begin position="625"/>
        <end position="642"/>
    </location>
</feature>
<protein>
    <recommendedName>
        <fullName evidence="11">Kinesin-like protein</fullName>
    </recommendedName>
</protein>
<evidence type="ECO:0000256" key="3">
    <source>
        <dbReference type="ARBA" id="ARBA00022701"/>
    </source>
</evidence>
<dbReference type="InterPro" id="IPR047149">
    <property type="entry name" value="KIF11-like"/>
</dbReference>
<evidence type="ECO:0000256" key="11">
    <source>
        <dbReference type="RuleBase" id="RU000394"/>
    </source>
</evidence>
<evidence type="ECO:0000256" key="1">
    <source>
        <dbReference type="ARBA" id="ARBA00004186"/>
    </source>
</evidence>
<evidence type="ECO:0000256" key="5">
    <source>
        <dbReference type="ARBA" id="ARBA00022840"/>
    </source>
</evidence>
<feature type="domain" description="Kinesin motor" evidence="14">
    <location>
        <begin position="125"/>
        <end position="468"/>
    </location>
</feature>
<organism evidence="15 16">
    <name type="scientific">Chlorella vulgaris</name>
    <name type="common">Green alga</name>
    <dbReference type="NCBI Taxonomy" id="3077"/>
    <lineage>
        <taxon>Eukaryota</taxon>
        <taxon>Viridiplantae</taxon>
        <taxon>Chlorophyta</taxon>
        <taxon>core chlorophytes</taxon>
        <taxon>Trebouxiophyceae</taxon>
        <taxon>Chlorellales</taxon>
        <taxon>Chlorellaceae</taxon>
        <taxon>Chlorella clade</taxon>
        <taxon>Chlorella</taxon>
    </lineage>
</organism>
<evidence type="ECO:0000256" key="10">
    <source>
        <dbReference type="PROSITE-ProRule" id="PRU00283"/>
    </source>
</evidence>
<keyword evidence="16" id="KW-1185">Reference proteome</keyword>
<dbReference type="GO" id="GO:0007018">
    <property type="term" value="P:microtubule-based movement"/>
    <property type="evidence" value="ECO:0007669"/>
    <property type="project" value="InterPro"/>
</dbReference>
<reference evidence="15" key="2">
    <citation type="submission" date="2020-11" db="EMBL/GenBank/DDBJ databases">
        <authorList>
            <person name="Cecchin M."/>
            <person name="Marcolungo L."/>
            <person name="Rossato M."/>
            <person name="Girolomoni L."/>
            <person name="Cosentino E."/>
            <person name="Cuine S."/>
            <person name="Li-Beisson Y."/>
            <person name="Delledonne M."/>
            <person name="Ballottari M."/>
        </authorList>
    </citation>
    <scope>NUCLEOTIDE SEQUENCE</scope>
    <source>
        <strain evidence="15">211/11P</strain>
        <tissue evidence="15">Whole cell</tissue>
    </source>
</reference>
<dbReference type="PRINTS" id="PR00380">
    <property type="entry name" value="KINESINHEAVY"/>
</dbReference>
<proteinExistence type="inferred from homology"/>
<evidence type="ECO:0000256" key="7">
    <source>
        <dbReference type="ARBA" id="ARBA00023212"/>
    </source>
</evidence>
<dbReference type="GO" id="GO:0090307">
    <property type="term" value="P:mitotic spindle assembly"/>
    <property type="evidence" value="ECO:0007669"/>
    <property type="project" value="TreeGrafter"/>
</dbReference>
<feature type="binding site" evidence="10">
    <location>
        <begin position="215"/>
        <end position="222"/>
    </location>
    <ligand>
        <name>ATP</name>
        <dbReference type="ChEBI" id="CHEBI:30616"/>
    </ligand>
</feature>
<keyword evidence="5 10" id="KW-0067">ATP-binding</keyword>
<dbReference type="GO" id="GO:0005524">
    <property type="term" value="F:ATP binding"/>
    <property type="evidence" value="ECO:0007669"/>
    <property type="project" value="UniProtKB-UniRule"/>
</dbReference>
<keyword evidence="4 10" id="KW-0547">Nucleotide-binding</keyword>
<dbReference type="GO" id="GO:0008574">
    <property type="term" value="F:plus-end-directed microtubule motor activity"/>
    <property type="evidence" value="ECO:0007669"/>
    <property type="project" value="TreeGrafter"/>
</dbReference>
<accession>A0A9D4YX04</accession>
<dbReference type="AlphaFoldDB" id="A0A9D4YX04"/>
<dbReference type="GO" id="GO:0051231">
    <property type="term" value="P:spindle elongation"/>
    <property type="evidence" value="ECO:0007669"/>
    <property type="project" value="TreeGrafter"/>
</dbReference>
<evidence type="ECO:0000313" key="16">
    <source>
        <dbReference type="Proteomes" id="UP001055712"/>
    </source>
</evidence>
<dbReference type="CDD" id="cd00106">
    <property type="entry name" value="KISc"/>
    <property type="match status" value="1"/>
</dbReference>
<comment type="caution">
    <text evidence="15">The sequence shown here is derived from an EMBL/GenBank/DDBJ whole genome shotgun (WGS) entry which is preliminary data.</text>
</comment>
<evidence type="ECO:0000256" key="9">
    <source>
        <dbReference type="ARBA" id="ARBA00046159"/>
    </source>
</evidence>
<evidence type="ECO:0000256" key="12">
    <source>
        <dbReference type="SAM" id="Coils"/>
    </source>
</evidence>
<dbReference type="GO" id="GO:0005876">
    <property type="term" value="C:spindle microtubule"/>
    <property type="evidence" value="ECO:0007669"/>
    <property type="project" value="TreeGrafter"/>
</dbReference>
<dbReference type="InterPro" id="IPR036961">
    <property type="entry name" value="Kinesin_motor_dom_sf"/>
</dbReference>
<keyword evidence="6 10" id="KW-0505">Motor protein</keyword>
<evidence type="ECO:0000313" key="15">
    <source>
        <dbReference type="EMBL" id="KAI3430991.1"/>
    </source>
</evidence>
<dbReference type="PANTHER" id="PTHR47970:SF12">
    <property type="entry name" value="KINESIN FAMILY MEMBER 11"/>
    <property type="match status" value="1"/>
</dbReference>
<dbReference type="EMBL" id="SIDB01000007">
    <property type="protein sequence ID" value="KAI3430991.1"/>
    <property type="molecule type" value="Genomic_DNA"/>
</dbReference>
<feature type="region of interest" description="Disordered" evidence="13">
    <location>
        <begin position="599"/>
        <end position="642"/>
    </location>
</feature>
<dbReference type="Pfam" id="PF00225">
    <property type="entry name" value="Kinesin"/>
    <property type="match status" value="1"/>
</dbReference>
<dbReference type="SMART" id="SM00129">
    <property type="entry name" value="KISc"/>
    <property type="match status" value="1"/>
</dbReference>